<keyword evidence="6" id="KW-0560">Oxidoreductase</keyword>
<comment type="pathway">
    <text evidence="12">Steroid metabolism; cholesterol degradation.</text>
</comment>
<keyword evidence="19" id="KW-1185">Reference proteome</keyword>
<dbReference type="GO" id="GO:0050660">
    <property type="term" value="F:flavin adenine dinucleotide binding"/>
    <property type="evidence" value="ECO:0007669"/>
    <property type="project" value="InterPro"/>
</dbReference>
<dbReference type="SUPFAM" id="SSF51905">
    <property type="entry name" value="FAD/NAD(P)-binding domain"/>
    <property type="match status" value="1"/>
</dbReference>
<dbReference type="EC" id="1.1.3.6" evidence="13"/>
<keyword evidence="10" id="KW-0413">Isomerase</keyword>
<keyword evidence="7" id="KW-0443">Lipid metabolism</keyword>
<organism evidence="18 19">
    <name type="scientific">Streptomyces corynorhini</name>
    <dbReference type="NCBI Taxonomy" id="2282652"/>
    <lineage>
        <taxon>Bacteria</taxon>
        <taxon>Bacillati</taxon>
        <taxon>Actinomycetota</taxon>
        <taxon>Actinomycetes</taxon>
        <taxon>Kitasatosporales</taxon>
        <taxon>Streptomycetaceae</taxon>
        <taxon>Streptomyces</taxon>
    </lineage>
</organism>
<dbReference type="Pfam" id="PF00732">
    <property type="entry name" value="GMC_oxred_N"/>
    <property type="match status" value="1"/>
</dbReference>
<dbReference type="InterPro" id="IPR007867">
    <property type="entry name" value="GMC_OxRtase_C"/>
</dbReference>
<evidence type="ECO:0000256" key="14">
    <source>
        <dbReference type="ARBA" id="ARBA00049744"/>
    </source>
</evidence>
<dbReference type="InterPro" id="IPR052542">
    <property type="entry name" value="Cholesterol_Oxidase"/>
</dbReference>
<evidence type="ECO:0000256" key="16">
    <source>
        <dbReference type="SAM" id="MobiDB-lite"/>
    </source>
</evidence>
<evidence type="ECO:0000256" key="10">
    <source>
        <dbReference type="ARBA" id="ARBA00023235"/>
    </source>
</evidence>
<evidence type="ECO:0000256" key="11">
    <source>
        <dbReference type="ARBA" id="ARBA00038856"/>
    </source>
</evidence>
<comment type="caution">
    <text evidence="18">The sequence shown here is derived from an EMBL/GenBank/DDBJ whole genome shotgun (WGS) entry which is preliminary data.</text>
</comment>
<dbReference type="GO" id="GO:0016995">
    <property type="term" value="F:cholesterol oxidase activity"/>
    <property type="evidence" value="ECO:0007669"/>
    <property type="project" value="UniProtKB-EC"/>
</dbReference>
<evidence type="ECO:0000256" key="3">
    <source>
        <dbReference type="ARBA" id="ARBA00022548"/>
    </source>
</evidence>
<dbReference type="EMBL" id="QQNA01000073">
    <property type="protein sequence ID" value="RDG38085.1"/>
    <property type="molecule type" value="Genomic_DNA"/>
</dbReference>
<evidence type="ECO:0000313" key="19">
    <source>
        <dbReference type="Proteomes" id="UP000253741"/>
    </source>
</evidence>
<feature type="domain" description="Rhodanese" evidence="17">
    <location>
        <begin position="12"/>
        <end position="53"/>
    </location>
</feature>
<protein>
    <recommendedName>
        <fullName evidence="14">Cholesterol oxidase</fullName>
        <ecNumber evidence="13">1.1.3.6</ecNumber>
        <ecNumber evidence="11">5.3.3.1</ecNumber>
    </recommendedName>
    <alternativeName>
        <fullName evidence="15">Cholesterol isomerase</fullName>
    </alternativeName>
</protein>
<keyword evidence="4" id="KW-0285">Flavoprotein</keyword>
<evidence type="ECO:0000313" key="18">
    <source>
        <dbReference type="EMBL" id="RDG38085.1"/>
    </source>
</evidence>
<evidence type="ECO:0000256" key="15">
    <source>
        <dbReference type="ARBA" id="ARBA00049778"/>
    </source>
</evidence>
<accession>A0A370BF66</accession>
<dbReference type="OrthoDB" id="517968at2"/>
<evidence type="ECO:0000256" key="2">
    <source>
        <dbReference type="ARBA" id="ARBA00010790"/>
    </source>
</evidence>
<evidence type="ECO:0000256" key="13">
    <source>
        <dbReference type="ARBA" id="ARBA00049723"/>
    </source>
</evidence>
<name>A0A370BF66_9ACTN</name>
<dbReference type="InterPro" id="IPR036188">
    <property type="entry name" value="FAD/NAD-bd_sf"/>
</dbReference>
<evidence type="ECO:0000256" key="6">
    <source>
        <dbReference type="ARBA" id="ARBA00023002"/>
    </source>
</evidence>
<dbReference type="RefSeq" id="WP_114623593.1">
    <property type="nucleotide sequence ID" value="NZ_QQNA01000073.1"/>
</dbReference>
<evidence type="ECO:0000259" key="17">
    <source>
        <dbReference type="PROSITE" id="PS50206"/>
    </source>
</evidence>
<dbReference type="PANTHER" id="PTHR47470:SF1">
    <property type="entry name" value="FAD-DEPENDENT OXIDOREDUCTASE 2 FAD BINDING DOMAIN-CONTAINING PROTEIN"/>
    <property type="match status" value="1"/>
</dbReference>
<dbReference type="Proteomes" id="UP000253741">
    <property type="component" value="Unassembled WGS sequence"/>
</dbReference>
<evidence type="ECO:0000256" key="9">
    <source>
        <dbReference type="ARBA" id="ARBA00023221"/>
    </source>
</evidence>
<gene>
    <name evidence="18" type="ORF">DVH02_10975</name>
</gene>
<dbReference type="GO" id="GO:0008203">
    <property type="term" value="P:cholesterol metabolic process"/>
    <property type="evidence" value="ECO:0007669"/>
    <property type="project" value="UniProtKB-KW"/>
</dbReference>
<dbReference type="GO" id="GO:0004769">
    <property type="term" value="F:steroid Delta-isomerase activity"/>
    <property type="evidence" value="ECO:0007669"/>
    <property type="project" value="UniProtKB-EC"/>
</dbReference>
<reference evidence="18 19" key="1">
    <citation type="submission" date="2018-07" db="EMBL/GenBank/DDBJ databases">
        <title>Streptomyces species from bats.</title>
        <authorList>
            <person name="Dunlap C."/>
        </authorList>
    </citation>
    <scope>NUCLEOTIDE SEQUENCE [LARGE SCALE GENOMIC DNA]</scope>
    <source>
        <strain evidence="18 19">AC230</strain>
    </source>
</reference>
<dbReference type="PROSITE" id="PS50206">
    <property type="entry name" value="RHODANESE_3"/>
    <property type="match status" value="1"/>
</dbReference>
<sequence>MTAPAPAHDYDVLVIGSGFGGAVTALRLTEKGYRVGVLEAGWRFQDTDFPKNSWRVRKYLFAPKLGLRGFQRLHRLGPLIVPAGAGVGGGSLVFANTLYEPGQSFYDDPHWSGITDWRAELAPHFDQAKRMLGSAVNPTITPTDRVMRTVAEEMGAGDTFRPLPVAVHFGRREEVDDPYFGGAGPRRAGCRECGECLTGCRYGAKNTVVKNYLYLAEQAGATVHPQTTVASVRPLDPTGAAGYAVHTVRTGAWFGGRTAKVFTAEQVVFAAGALGTQRLLHRLAGDGTLPHISPRLGSLTRAPSDLLAAVAPKVTGDDYSRGVAATSAFRPDEDTLIQAGRYGRGSNSMGLATTPFVDAVGAGPRWLRWLGLVARRPLTAARFLNVRRWSERSIILFVVRRGAGTLTVSRRRGPRGGLTARRAPGALPTVTSETVGEVVRRTAQQLGGEPAGTLPGLAHVPVVLPFVGGCPIGATPEDGVVDPYHRLHGHPGLHVVDGSSVTADAGVNPSLTITAHAERAMSFWPNRGEADPRPAPGAGYRRVEPVHPAHPAVPPHAPAALRPSRPDGRAPSVVKKGS</sequence>
<evidence type="ECO:0000256" key="4">
    <source>
        <dbReference type="ARBA" id="ARBA00022630"/>
    </source>
</evidence>
<evidence type="ECO:0000256" key="8">
    <source>
        <dbReference type="ARBA" id="ARBA00023166"/>
    </source>
</evidence>
<dbReference type="InterPro" id="IPR001763">
    <property type="entry name" value="Rhodanese-like_dom"/>
</dbReference>
<keyword evidence="5" id="KW-0274">FAD</keyword>
<comment type="cofactor">
    <cofactor evidence="1">
        <name>FAD</name>
        <dbReference type="ChEBI" id="CHEBI:57692"/>
    </cofactor>
</comment>
<dbReference type="EC" id="5.3.3.1" evidence="11"/>
<evidence type="ECO:0000256" key="12">
    <source>
        <dbReference type="ARBA" id="ARBA00049645"/>
    </source>
</evidence>
<keyword evidence="8" id="KW-1207">Sterol metabolism</keyword>
<dbReference type="PANTHER" id="PTHR47470">
    <property type="entry name" value="CHOLESTEROL OXIDASE"/>
    <property type="match status" value="1"/>
</dbReference>
<keyword evidence="3" id="KW-0153">Cholesterol metabolism</keyword>
<dbReference type="InterPro" id="IPR000172">
    <property type="entry name" value="GMC_OxRdtase_N"/>
</dbReference>
<evidence type="ECO:0000256" key="1">
    <source>
        <dbReference type="ARBA" id="ARBA00001974"/>
    </source>
</evidence>
<dbReference type="Pfam" id="PF05199">
    <property type="entry name" value="GMC_oxred_C"/>
    <property type="match status" value="1"/>
</dbReference>
<proteinExistence type="inferred from homology"/>
<keyword evidence="9" id="KW-0753">Steroid metabolism</keyword>
<comment type="similarity">
    <text evidence="2">Belongs to the GMC oxidoreductase family.</text>
</comment>
<dbReference type="Gene3D" id="3.50.50.60">
    <property type="entry name" value="FAD/NAD(P)-binding domain"/>
    <property type="match status" value="3"/>
</dbReference>
<feature type="region of interest" description="Disordered" evidence="16">
    <location>
        <begin position="525"/>
        <end position="578"/>
    </location>
</feature>
<dbReference type="AlphaFoldDB" id="A0A370BF66"/>
<evidence type="ECO:0000256" key="7">
    <source>
        <dbReference type="ARBA" id="ARBA00023098"/>
    </source>
</evidence>
<evidence type="ECO:0000256" key="5">
    <source>
        <dbReference type="ARBA" id="ARBA00022827"/>
    </source>
</evidence>
<dbReference type="Pfam" id="PF13450">
    <property type="entry name" value="NAD_binding_8"/>
    <property type="match status" value="1"/>
</dbReference>